<evidence type="ECO:0000256" key="7">
    <source>
        <dbReference type="ARBA" id="ARBA00023288"/>
    </source>
</evidence>
<dbReference type="PANTHER" id="PTHR35789">
    <property type="entry name" value="SPORE GERMINATION PROTEIN B3"/>
    <property type="match status" value="1"/>
</dbReference>
<keyword evidence="4" id="KW-0732">Signal</keyword>
<evidence type="ECO:0000256" key="4">
    <source>
        <dbReference type="ARBA" id="ARBA00022729"/>
    </source>
</evidence>
<name>A0A074MGI9_9BACL</name>
<dbReference type="Gene3D" id="6.20.190.10">
    <property type="entry name" value="Nutrient germinant receptor protein C, domain 1"/>
    <property type="match status" value="1"/>
</dbReference>
<keyword evidence="7" id="KW-0449">Lipoprotein</keyword>
<accession>A0A074MGI9</accession>
<dbReference type="Proteomes" id="UP000027931">
    <property type="component" value="Unassembled WGS sequence"/>
</dbReference>
<dbReference type="GO" id="GO:0009847">
    <property type="term" value="P:spore germination"/>
    <property type="evidence" value="ECO:0007669"/>
    <property type="project" value="InterPro"/>
</dbReference>
<dbReference type="Pfam" id="PF05504">
    <property type="entry name" value="Spore_GerAC"/>
    <property type="match status" value="1"/>
</dbReference>
<evidence type="ECO:0000256" key="5">
    <source>
        <dbReference type="ARBA" id="ARBA00023136"/>
    </source>
</evidence>
<dbReference type="InterPro" id="IPR057336">
    <property type="entry name" value="GerAC_N"/>
</dbReference>
<dbReference type="InterPro" id="IPR008844">
    <property type="entry name" value="Spore_GerAC-like"/>
</dbReference>
<keyword evidence="11" id="KW-1185">Reference proteome</keyword>
<comment type="subcellular location">
    <subcellularLocation>
        <location evidence="1">Membrane</location>
        <topology evidence="1">Lipid-anchor</topology>
    </subcellularLocation>
</comment>
<gene>
    <name evidence="10" type="ORF">EL26_02135</name>
</gene>
<comment type="similarity">
    <text evidence="2">Belongs to the GerABKC lipoprotein family.</text>
</comment>
<dbReference type="OrthoDB" id="9816067at2"/>
<feature type="domain" description="Spore germination protein N-terminal" evidence="9">
    <location>
        <begin position="21"/>
        <end position="190"/>
    </location>
</feature>
<evidence type="ECO:0000256" key="1">
    <source>
        <dbReference type="ARBA" id="ARBA00004635"/>
    </source>
</evidence>
<dbReference type="PANTHER" id="PTHR35789:SF1">
    <property type="entry name" value="SPORE GERMINATION PROTEIN B3"/>
    <property type="match status" value="1"/>
</dbReference>
<feature type="domain" description="Spore germination GerAC-like C-terminal" evidence="8">
    <location>
        <begin position="203"/>
        <end position="368"/>
    </location>
</feature>
<dbReference type="eggNOG" id="ENOG502Z9N7">
    <property type="taxonomic scope" value="Bacteria"/>
</dbReference>
<dbReference type="NCBIfam" id="TIGR02887">
    <property type="entry name" value="spore_ger_x_C"/>
    <property type="match status" value="1"/>
</dbReference>
<dbReference type="RefSeq" id="WP_038083948.1">
    <property type="nucleotide sequence ID" value="NZ_JMIR01000002.1"/>
</dbReference>
<keyword evidence="6" id="KW-0564">Palmitate</keyword>
<evidence type="ECO:0000256" key="6">
    <source>
        <dbReference type="ARBA" id="ARBA00023139"/>
    </source>
</evidence>
<evidence type="ECO:0000313" key="10">
    <source>
        <dbReference type="EMBL" id="KEO84832.1"/>
    </source>
</evidence>
<sequence length="380" mass="42669">MKIRMLGLVLLLSFGSVGCWDRVEVNDLAIVTSIGLDKTADQKIALSTELVIPAGSTSQTGPSGETQKMVVTASAATIGDAVFLLQHKLSRRIFWGQAEVLFLGENLLKTGFHDELDYILRDRETRLRIEPYACEGDARDVMLAKPRLGTELGDVMRDHSQLMFKREISINEVAQMLTRDGHVAFLPKVSAKTKEQSVPFINGGVIMKRDRMAGEVGLEEGFLIQWIRDNFKPQMITFQPKNTSAPITVQILHSTTKLTPTFEKGIPHIVIHVNADGIVMNNSTSLKESDPEVSRTLEQEAEKEIGRLMKTVIQKRQTEEKADVFGFWKAFHKKDPKSLRALQETWNEQAFPRLQVQVDANVNILNTGMISEPLKMNETR</sequence>
<dbReference type="InterPro" id="IPR038501">
    <property type="entry name" value="Spore_GerAC_C_sf"/>
</dbReference>
<evidence type="ECO:0000313" key="11">
    <source>
        <dbReference type="Proteomes" id="UP000027931"/>
    </source>
</evidence>
<evidence type="ECO:0000256" key="2">
    <source>
        <dbReference type="ARBA" id="ARBA00007886"/>
    </source>
</evidence>
<keyword evidence="5" id="KW-0472">Membrane</keyword>
<proteinExistence type="inferred from homology"/>
<dbReference type="AlphaFoldDB" id="A0A074MGI9"/>
<evidence type="ECO:0000256" key="3">
    <source>
        <dbReference type="ARBA" id="ARBA00022544"/>
    </source>
</evidence>
<comment type="caution">
    <text evidence="10">The sequence shown here is derived from an EMBL/GenBank/DDBJ whole genome shotgun (WGS) entry which is preliminary data.</text>
</comment>
<dbReference type="Pfam" id="PF25198">
    <property type="entry name" value="Spore_GerAC_N"/>
    <property type="match status" value="1"/>
</dbReference>
<organism evidence="10 11">
    <name type="scientific">Tumebacillus flagellatus</name>
    <dbReference type="NCBI Taxonomy" id="1157490"/>
    <lineage>
        <taxon>Bacteria</taxon>
        <taxon>Bacillati</taxon>
        <taxon>Bacillota</taxon>
        <taxon>Bacilli</taxon>
        <taxon>Bacillales</taxon>
        <taxon>Alicyclobacillaceae</taxon>
        <taxon>Tumebacillus</taxon>
    </lineage>
</organism>
<dbReference type="GO" id="GO:0016020">
    <property type="term" value="C:membrane"/>
    <property type="evidence" value="ECO:0007669"/>
    <property type="project" value="UniProtKB-SubCell"/>
</dbReference>
<protein>
    <submittedName>
        <fullName evidence="10">Uncharacterized protein</fullName>
    </submittedName>
</protein>
<dbReference type="STRING" id="1157490.EL26_02135"/>
<dbReference type="Gene3D" id="3.30.300.210">
    <property type="entry name" value="Nutrient germinant receptor protein C, domain 3"/>
    <property type="match status" value="1"/>
</dbReference>
<dbReference type="EMBL" id="JMIR01000002">
    <property type="protein sequence ID" value="KEO84832.1"/>
    <property type="molecule type" value="Genomic_DNA"/>
</dbReference>
<evidence type="ECO:0000259" key="8">
    <source>
        <dbReference type="Pfam" id="PF05504"/>
    </source>
</evidence>
<evidence type="ECO:0000259" key="9">
    <source>
        <dbReference type="Pfam" id="PF25198"/>
    </source>
</evidence>
<dbReference type="PROSITE" id="PS51257">
    <property type="entry name" value="PROKAR_LIPOPROTEIN"/>
    <property type="match status" value="1"/>
</dbReference>
<dbReference type="InterPro" id="IPR046953">
    <property type="entry name" value="Spore_GerAC-like_C"/>
</dbReference>
<reference evidence="10 11" key="1">
    <citation type="journal article" date="2013" name="Int. J. Syst. Evol. Microbiol.">
        <title>Tumebacillus flagellatus sp. nov., an alpha-amylase/pullulanase-producing bacterium isolated from cassava wastewater.</title>
        <authorList>
            <person name="Wang Q."/>
            <person name="Xie N."/>
            <person name="Qin Y."/>
            <person name="Shen N."/>
            <person name="Zhu J."/>
            <person name="Mi H."/>
            <person name="Huang R."/>
        </authorList>
    </citation>
    <scope>NUCLEOTIDE SEQUENCE [LARGE SCALE GENOMIC DNA]</scope>
    <source>
        <strain evidence="10 11">GST4</strain>
    </source>
</reference>
<keyword evidence="3" id="KW-0309">Germination</keyword>